<name>A0A5B9CZR5_9HYPH</name>
<proteinExistence type="predicted"/>
<evidence type="ECO:0000256" key="1">
    <source>
        <dbReference type="SAM" id="SignalP"/>
    </source>
</evidence>
<evidence type="ECO:0008006" key="4">
    <source>
        <dbReference type="Google" id="ProtNLM"/>
    </source>
</evidence>
<accession>A0A5B9CZR5</accession>
<evidence type="ECO:0000313" key="2">
    <source>
        <dbReference type="EMBL" id="QEE09677.1"/>
    </source>
</evidence>
<sequence length="72" mass="8402">MNKVIITALLLCTGVVVAGCEKTYSVEDFKKDEKLMQEWGMKCEKMEESVREKSKNCRNVKQAYMEFLFGFH</sequence>
<dbReference type="PROSITE" id="PS51257">
    <property type="entry name" value="PROKAR_LIPOPROTEIN"/>
    <property type="match status" value="1"/>
</dbReference>
<keyword evidence="3" id="KW-1185">Reference proteome</keyword>
<keyword evidence="1" id="KW-0732">Signal</keyword>
<dbReference type="Proteomes" id="UP000321940">
    <property type="component" value="Chromosome"/>
</dbReference>
<dbReference type="RefSeq" id="WP_120102084.1">
    <property type="nucleotide sequence ID" value="NZ_CP031843.2"/>
</dbReference>
<dbReference type="NCBIfam" id="NF033894">
    <property type="entry name" value="Eex_IncN"/>
    <property type="match status" value="1"/>
</dbReference>
<dbReference type="KEGG" id="bky:D1093_08805"/>
<dbReference type="EMBL" id="CP031843">
    <property type="protein sequence ID" value="QEE09677.1"/>
    <property type="molecule type" value="Genomic_DNA"/>
</dbReference>
<reference evidence="2 3" key="1">
    <citation type="journal article" date="2020" name="Int. J. Syst. Evol. Microbiol.">
        <title>Bartonella kosoyi sp. nov. and Bartonella krasnovii sp. nov., two novel species closely related to the zoonotic Bartonella elizabethae, isolated from black rats and wild desert rodent-fleas.</title>
        <authorList>
            <person name="Gutierrez R."/>
            <person name="Shalit T."/>
            <person name="Markus B."/>
            <person name="Yuan C."/>
            <person name="Nachum-Biala Y."/>
            <person name="Elad D."/>
            <person name="Harrus S."/>
        </authorList>
    </citation>
    <scope>NUCLEOTIDE SEQUENCE [LARGE SCALE GENOMIC DNA]</scope>
    <source>
        <strain evidence="2 3">Tel Aviv</strain>
    </source>
</reference>
<dbReference type="InterPro" id="IPR047937">
    <property type="entry name" value="Eex_IncN-like"/>
</dbReference>
<dbReference type="AlphaFoldDB" id="A0A5B9CZR5"/>
<feature type="signal peptide" evidence="1">
    <location>
        <begin position="1"/>
        <end position="18"/>
    </location>
</feature>
<protein>
    <recommendedName>
        <fullName evidence="4">EexN family lipoprotein</fullName>
    </recommendedName>
</protein>
<feature type="chain" id="PRO_5022996768" description="EexN family lipoprotein" evidence="1">
    <location>
        <begin position="19"/>
        <end position="72"/>
    </location>
</feature>
<evidence type="ECO:0000313" key="3">
    <source>
        <dbReference type="Proteomes" id="UP000321940"/>
    </source>
</evidence>
<organism evidence="2 3">
    <name type="scientific">Bartonella kosoyi</name>
    <dbReference type="NCBI Taxonomy" id="2133959"/>
    <lineage>
        <taxon>Bacteria</taxon>
        <taxon>Pseudomonadati</taxon>
        <taxon>Pseudomonadota</taxon>
        <taxon>Alphaproteobacteria</taxon>
        <taxon>Hyphomicrobiales</taxon>
        <taxon>Bartonellaceae</taxon>
        <taxon>Bartonella</taxon>
    </lineage>
</organism>
<gene>
    <name evidence="2" type="ORF">D1093_08805</name>
</gene>